<evidence type="ECO:0000256" key="1">
    <source>
        <dbReference type="SAM" id="MobiDB-lite"/>
    </source>
</evidence>
<feature type="region of interest" description="Disordered" evidence="1">
    <location>
        <begin position="68"/>
        <end position="124"/>
    </location>
</feature>
<feature type="transmembrane region" description="Helical" evidence="2">
    <location>
        <begin position="33"/>
        <end position="55"/>
    </location>
</feature>
<evidence type="ECO:0000313" key="3">
    <source>
        <dbReference type="EMBL" id="ASY65516.1"/>
    </source>
</evidence>
<proteinExistence type="predicted"/>
<dbReference type="EMBL" id="CP023068">
    <property type="protein sequence ID" value="ASY65516.1"/>
    <property type="molecule type" value="Genomic_DNA"/>
</dbReference>
<evidence type="ECO:0000313" key="4">
    <source>
        <dbReference type="Proteomes" id="UP000217211"/>
    </source>
</evidence>
<name>A0A249PI84_9HYPH</name>
<keyword evidence="2" id="KW-0812">Transmembrane</keyword>
<keyword evidence="2" id="KW-0472">Membrane</keyword>
<dbReference type="eggNOG" id="ENOG502ZDJH">
    <property type="taxonomic scope" value="Bacteria"/>
</dbReference>
<accession>A0A249PI84</accession>
<dbReference type="RefSeq" id="WP_034854436.1">
    <property type="nucleotide sequence ID" value="NZ_AJQT01000040.1"/>
</dbReference>
<keyword evidence="4" id="KW-1185">Reference proteome</keyword>
<feature type="compositionally biased region" description="Polar residues" evidence="1">
    <location>
        <begin position="76"/>
        <end position="91"/>
    </location>
</feature>
<dbReference type="KEGG" id="esj:SJ05684_b45340"/>
<feature type="compositionally biased region" description="Basic and acidic residues" evidence="1">
    <location>
        <begin position="1"/>
        <end position="10"/>
    </location>
</feature>
<gene>
    <name evidence="3" type="ORF">SJ05684_b45340</name>
</gene>
<dbReference type="Proteomes" id="UP000217211">
    <property type="component" value="Plasmid pSJ05684b"/>
</dbReference>
<feature type="region of interest" description="Disordered" evidence="1">
    <location>
        <begin position="1"/>
        <end position="27"/>
    </location>
</feature>
<reference evidence="3 4" key="1">
    <citation type="submission" date="2017-08" db="EMBL/GenBank/DDBJ databases">
        <title>Multipartite genome sequences of Sinorhizobium species nodulating soybeans.</title>
        <authorList>
            <person name="Tian C.F."/>
        </authorList>
    </citation>
    <scope>NUCLEOTIDE SEQUENCE [LARGE SCALE GENOMIC DNA]</scope>
    <source>
        <strain evidence="3 4">CCBAU 05684</strain>
        <plasmid evidence="4">psj05684b</plasmid>
    </source>
</reference>
<feature type="compositionally biased region" description="Basic and acidic residues" evidence="1">
    <location>
        <begin position="17"/>
        <end position="27"/>
    </location>
</feature>
<keyword evidence="3" id="KW-0614">Plasmid</keyword>
<geneLocation type="plasmid" evidence="4">
    <name>psj05684b</name>
</geneLocation>
<keyword evidence="2" id="KW-1133">Transmembrane helix</keyword>
<dbReference type="AlphaFoldDB" id="A0A249PI84"/>
<dbReference type="OrthoDB" id="7917233at2"/>
<feature type="compositionally biased region" description="Low complexity" evidence="1">
    <location>
        <begin position="113"/>
        <end position="124"/>
    </location>
</feature>
<evidence type="ECO:0000256" key="2">
    <source>
        <dbReference type="SAM" id="Phobius"/>
    </source>
</evidence>
<protein>
    <recommendedName>
        <fullName evidence="5">Transmembrane protein</fullName>
    </recommendedName>
</protein>
<evidence type="ECO:0008006" key="5">
    <source>
        <dbReference type="Google" id="ProtNLM"/>
    </source>
</evidence>
<organism evidence="3 4">
    <name type="scientific">Sinorhizobium sojae CCBAU 05684</name>
    <dbReference type="NCBI Taxonomy" id="716928"/>
    <lineage>
        <taxon>Bacteria</taxon>
        <taxon>Pseudomonadati</taxon>
        <taxon>Pseudomonadota</taxon>
        <taxon>Alphaproteobacteria</taxon>
        <taxon>Hyphomicrobiales</taxon>
        <taxon>Rhizobiaceae</taxon>
        <taxon>Sinorhizobium/Ensifer group</taxon>
        <taxon>Sinorhizobium</taxon>
    </lineage>
</organism>
<sequence>MGNHLDERGDPPSATHESARKTFTKTETRQGRFGFPVFVVLATSLVLAMVVWAAIEIWAESTDIDAPTAAVEEVQPSPSNEQTGSVGSPASTEEGIEAPTDRDPAYQTGTGGPSPTITPDGTQN</sequence>